<gene>
    <name evidence="10" type="ORF">LSALG_LOCUS35831</name>
</gene>
<evidence type="ECO:0000256" key="3">
    <source>
        <dbReference type="ARBA" id="ARBA00022679"/>
    </source>
</evidence>
<dbReference type="GO" id="GO:0006355">
    <property type="term" value="P:regulation of DNA-templated transcription"/>
    <property type="evidence" value="ECO:0007669"/>
    <property type="project" value="InterPro"/>
</dbReference>
<dbReference type="SMART" id="SM00220">
    <property type="entry name" value="S_TKc"/>
    <property type="match status" value="1"/>
</dbReference>
<dbReference type="Pfam" id="PF07714">
    <property type="entry name" value="PK_Tyr_Ser-Thr"/>
    <property type="match status" value="1"/>
</dbReference>
<comment type="catalytic activity">
    <reaction evidence="7">
        <text>L-threonyl-[protein] + ATP = O-phospho-L-threonyl-[protein] + ADP + H(+)</text>
        <dbReference type="Rhea" id="RHEA:46608"/>
        <dbReference type="Rhea" id="RHEA-COMP:11060"/>
        <dbReference type="Rhea" id="RHEA-COMP:11605"/>
        <dbReference type="ChEBI" id="CHEBI:15378"/>
        <dbReference type="ChEBI" id="CHEBI:30013"/>
        <dbReference type="ChEBI" id="CHEBI:30616"/>
        <dbReference type="ChEBI" id="CHEBI:61977"/>
        <dbReference type="ChEBI" id="CHEBI:456216"/>
        <dbReference type="EC" id="2.7.11.1"/>
    </reaction>
</comment>
<dbReference type="SUPFAM" id="SSF56112">
    <property type="entry name" value="Protein kinase-like (PK-like)"/>
    <property type="match status" value="1"/>
</dbReference>
<accession>A0AA35ZQU4</accession>
<evidence type="ECO:0000256" key="7">
    <source>
        <dbReference type="ARBA" id="ARBA00047899"/>
    </source>
</evidence>
<dbReference type="Gene3D" id="3.30.200.20">
    <property type="entry name" value="Phosphorylase Kinase, domain 1"/>
    <property type="match status" value="1"/>
</dbReference>
<keyword evidence="2" id="KW-0723">Serine/threonine-protein kinase</keyword>
<dbReference type="AlphaFoldDB" id="A0AA35ZQU4"/>
<dbReference type="Pfam" id="PF04065">
    <property type="entry name" value="Not3"/>
    <property type="match status" value="1"/>
</dbReference>
<dbReference type="EMBL" id="OX465084">
    <property type="protein sequence ID" value="CAI9296991.1"/>
    <property type="molecule type" value="Genomic_DNA"/>
</dbReference>
<dbReference type="InterPro" id="IPR011009">
    <property type="entry name" value="Kinase-like_dom_sf"/>
</dbReference>
<protein>
    <recommendedName>
        <fullName evidence="1">non-specific serine/threonine protein kinase</fullName>
        <ecNumber evidence="1">2.7.11.1</ecNumber>
    </recommendedName>
</protein>
<sequence length="426" mass="48595">MGACRKLQGEIDRVLKKVQESVDVFDSIWSKVYDTENANQKEKFEADLKKEIKKLKRFRDQINTWIHFSGIKDKQALMDACKIIERELERFRIFEETKTISFSKEGVGQQPKTDPAKSETRDWLNNTDDLVDAIFNPSEDLIGLEDVAYLNIPLRKLVMETNNFSKEYVIAKGGFGLVYKAQSEHGTIAVKKLDPRFGQGDREFMMEIAMLSAYTHKNLVSLVGFCNEGDEKILVYKYESNGSLDQHLHRKDLTWIQRLRICLDVAQGLKYLHDDIGTQHRILHRDMKSANILLDENFRAKISDFGLSKIALANVPCTILISEVCGTPGYCDPEYYKRGILTQKSDVYSFGVVMFEVLCGKLVGVSKHLDEPHCSSMLEVSRKRSPKNECGCKRTRESFGLPTSSFPGIIRHQVDFVLEVALTLDG</sequence>
<dbReference type="Gene3D" id="1.10.510.10">
    <property type="entry name" value="Transferase(Phosphotransferase) domain 1"/>
    <property type="match status" value="1"/>
</dbReference>
<dbReference type="InterPro" id="IPR008271">
    <property type="entry name" value="Ser/Thr_kinase_AS"/>
</dbReference>
<evidence type="ECO:0000256" key="8">
    <source>
        <dbReference type="ARBA" id="ARBA00048679"/>
    </source>
</evidence>
<dbReference type="InterPro" id="IPR045272">
    <property type="entry name" value="ANXUR1/2-like"/>
</dbReference>
<proteinExistence type="predicted"/>
<evidence type="ECO:0000256" key="2">
    <source>
        <dbReference type="ARBA" id="ARBA00022527"/>
    </source>
</evidence>
<dbReference type="FunFam" id="3.30.200.20:FF:000039">
    <property type="entry name" value="receptor-like protein kinase FERONIA"/>
    <property type="match status" value="1"/>
</dbReference>
<dbReference type="InterPro" id="IPR000719">
    <property type="entry name" value="Prot_kinase_dom"/>
</dbReference>
<dbReference type="PROSITE" id="PS00108">
    <property type="entry name" value="PROTEIN_KINASE_ST"/>
    <property type="match status" value="1"/>
</dbReference>
<evidence type="ECO:0000256" key="6">
    <source>
        <dbReference type="ARBA" id="ARBA00022840"/>
    </source>
</evidence>
<dbReference type="PANTHER" id="PTHR27003:SF458">
    <property type="entry name" value="TOLL_INTERLEUKIN-1 RECEPTOR HOMOLOGY (TIR) DOMAIN, PROTEIN KINASE-LIKE DOMAIN PROTEIN-RELATED"/>
    <property type="match status" value="1"/>
</dbReference>
<dbReference type="GO" id="GO:0005634">
    <property type="term" value="C:nucleus"/>
    <property type="evidence" value="ECO:0007669"/>
    <property type="project" value="InterPro"/>
</dbReference>
<organism evidence="10 11">
    <name type="scientific">Lactuca saligna</name>
    <name type="common">Willowleaf lettuce</name>
    <dbReference type="NCBI Taxonomy" id="75948"/>
    <lineage>
        <taxon>Eukaryota</taxon>
        <taxon>Viridiplantae</taxon>
        <taxon>Streptophyta</taxon>
        <taxon>Embryophyta</taxon>
        <taxon>Tracheophyta</taxon>
        <taxon>Spermatophyta</taxon>
        <taxon>Magnoliopsida</taxon>
        <taxon>eudicotyledons</taxon>
        <taxon>Gunneridae</taxon>
        <taxon>Pentapetalae</taxon>
        <taxon>asterids</taxon>
        <taxon>campanulids</taxon>
        <taxon>Asterales</taxon>
        <taxon>Asteraceae</taxon>
        <taxon>Cichorioideae</taxon>
        <taxon>Cichorieae</taxon>
        <taxon>Lactucinae</taxon>
        <taxon>Lactuca</taxon>
    </lineage>
</organism>
<reference evidence="10" key="1">
    <citation type="submission" date="2023-04" db="EMBL/GenBank/DDBJ databases">
        <authorList>
            <person name="Vijverberg K."/>
            <person name="Xiong W."/>
            <person name="Schranz E."/>
        </authorList>
    </citation>
    <scope>NUCLEOTIDE SEQUENCE</scope>
</reference>
<dbReference type="FunFam" id="1.10.510.10:FF:001023">
    <property type="entry name" value="Os07g0541700 protein"/>
    <property type="match status" value="1"/>
</dbReference>
<evidence type="ECO:0000256" key="1">
    <source>
        <dbReference type="ARBA" id="ARBA00012513"/>
    </source>
</evidence>
<dbReference type="GO" id="GO:0005886">
    <property type="term" value="C:plasma membrane"/>
    <property type="evidence" value="ECO:0007669"/>
    <property type="project" value="TreeGrafter"/>
</dbReference>
<evidence type="ECO:0000256" key="4">
    <source>
        <dbReference type="ARBA" id="ARBA00022741"/>
    </source>
</evidence>
<keyword evidence="6" id="KW-0067">ATP-binding</keyword>
<keyword evidence="11" id="KW-1185">Reference proteome</keyword>
<evidence type="ECO:0000313" key="11">
    <source>
        <dbReference type="Proteomes" id="UP001177003"/>
    </source>
</evidence>
<dbReference type="PANTHER" id="PTHR27003">
    <property type="entry name" value="OS07G0166700 PROTEIN"/>
    <property type="match status" value="1"/>
</dbReference>
<dbReference type="Proteomes" id="UP001177003">
    <property type="component" value="Chromosome 8"/>
</dbReference>
<dbReference type="InterPro" id="IPR007207">
    <property type="entry name" value="Not_N"/>
</dbReference>
<keyword evidence="4" id="KW-0547">Nucleotide-binding</keyword>
<comment type="catalytic activity">
    <reaction evidence="8">
        <text>L-seryl-[protein] + ATP = O-phospho-L-seryl-[protein] + ADP + H(+)</text>
        <dbReference type="Rhea" id="RHEA:17989"/>
        <dbReference type="Rhea" id="RHEA-COMP:9863"/>
        <dbReference type="Rhea" id="RHEA-COMP:11604"/>
        <dbReference type="ChEBI" id="CHEBI:15378"/>
        <dbReference type="ChEBI" id="CHEBI:29999"/>
        <dbReference type="ChEBI" id="CHEBI:30616"/>
        <dbReference type="ChEBI" id="CHEBI:83421"/>
        <dbReference type="ChEBI" id="CHEBI:456216"/>
        <dbReference type="EC" id="2.7.11.1"/>
    </reaction>
</comment>
<dbReference type="InterPro" id="IPR001245">
    <property type="entry name" value="Ser-Thr/Tyr_kinase_cat_dom"/>
</dbReference>
<dbReference type="GO" id="GO:0004674">
    <property type="term" value="F:protein serine/threonine kinase activity"/>
    <property type="evidence" value="ECO:0007669"/>
    <property type="project" value="UniProtKB-KW"/>
</dbReference>
<evidence type="ECO:0000313" key="10">
    <source>
        <dbReference type="EMBL" id="CAI9296991.1"/>
    </source>
</evidence>
<dbReference type="GO" id="GO:0009506">
    <property type="term" value="C:plasmodesma"/>
    <property type="evidence" value="ECO:0007669"/>
    <property type="project" value="TreeGrafter"/>
</dbReference>
<dbReference type="EC" id="2.7.11.1" evidence="1"/>
<dbReference type="GO" id="GO:0004714">
    <property type="term" value="F:transmembrane receptor protein tyrosine kinase activity"/>
    <property type="evidence" value="ECO:0007669"/>
    <property type="project" value="InterPro"/>
</dbReference>
<keyword evidence="3" id="KW-0808">Transferase</keyword>
<dbReference type="PROSITE" id="PS50011">
    <property type="entry name" value="PROTEIN_KINASE_DOM"/>
    <property type="match status" value="1"/>
</dbReference>
<keyword evidence="5" id="KW-0418">Kinase</keyword>
<evidence type="ECO:0000259" key="9">
    <source>
        <dbReference type="PROSITE" id="PS50011"/>
    </source>
</evidence>
<feature type="domain" description="Protein kinase" evidence="9">
    <location>
        <begin position="164"/>
        <end position="426"/>
    </location>
</feature>
<evidence type="ECO:0000256" key="5">
    <source>
        <dbReference type="ARBA" id="ARBA00022777"/>
    </source>
</evidence>
<name>A0AA35ZQU4_LACSI</name>
<dbReference type="GO" id="GO:0005524">
    <property type="term" value="F:ATP binding"/>
    <property type="evidence" value="ECO:0007669"/>
    <property type="project" value="UniProtKB-KW"/>
</dbReference>